<dbReference type="PANTHER" id="PTHR11014:SF63">
    <property type="entry name" value="METALLOPEPTIDASE, PUTATIVE (AFU_ORTHOLOGUE AFUA_6G09600)-RELATED"/>
    <property type="match status" value="1"/>
</dbReference>
<dbReference type="GO" id="GO:0009085">
    <property type="term" value="P:lysine biosynthetic process"/>
    <property type="evidence" value="ECO:0007669"/>
    <property type="project" value="UniProtKB-KW"/>
</dbReference>
<keyword evidence="4" id="KW-0457">Lysine biosynthesis</keyword>
<evidence type="ECO:0000259" key="6">
    <source>
        <dbReference type="Pfam" id="PF07687"/>
    </source>
</evidence>
<feature type="domain" description="Peptidase M20 dimerisation" evidence="6">
    <location>
        <begin position="178"/>
        <end position="273"/>
    </location>
</feature>
<dbReference type="GO" id="GO:0050118">
    <property type="term" value="F:N-acetyldiaminopimelate deacetylase activity"/>
    <property type="evidence" value="ECO:0007669"/>
    <property type="project" value="UniProtKB-ARBA"/>
</dbReference>
<dbReference type="Pfam" id="PF07687">
    <property type="entry name" value="M20_dimer"/>
    <property type="match status" value="1"/>
</dbReference>
<dbReference type="NCBIfam" id="TIGR01891">
    <property type="entry name" value="amidohydrolases"/>
    <property type="match status" value="1"/>
</dbReference>
<feature type="binding site" evidence="5">
    <location>
        <position position="95"/>
    </location>
    <ligand>
        <name>Mn(2+)</name>
        <dbReference type="ChEBI" id="CHEBI:29035"/>
        <label>2</label>
    </ligand>
</feature>
<dbReference type="Pfam" id="PF01546">
    <property type="entry name" value="Peptidase_M20"/>
    <property type="match status" value="1"/>
</dbReference>
<comment type="caution">
    <text evidence="7">The sequence shown here is derived from an EMBL/GenBank/DDBJ whole genome shotgun (WGS) entry which is preliminary data.</text>
</comment>
<evidence type="ECO:0000256" key="4">
    <source>
        <dbReference type="ARBA" id="ARBA00023154"/>
    </source>
</evidence>
<evidence type="ECO:0000256" key="1">
    <source>
        <dbReference type="ARBA" id="ARBA00022605"/>
    </source>
</evidence>
<dbReference type="FunFam" id="3.30.70.360:FF:000001">
    <property type="entry name" value="N-acetyldiaminopimelate deacetylase"/>
    <property type="match status" value="1"/>
</dbReference>
<accession>A0A9X4MKI6</accession>
<keyword evidence="5" id="KW-0464">Manganese</keyword>
<dbReference type="Gene3D" id="3.30.70.360">
    <property type="match status" value="1"/>
</dbReference>
<dbReference type="PIRSF" id="PIRSF005962">
    <property type="entry name" value="Pept_M20D_amidohydro"/>
    <property type="match status" value="1"/>
</dbReference>
<keyword evidence="3" id="KW-0220">Diaminopimelate biosynthesis</keyword>
<evidence type="ECO:0000256" key="2">
    <source>
        <dbReference type="ARBA" id="ARBA00022801"/>
    </source>
</evidence>
<keyword evidence="1" id="KW-0028">Amino-acid biosynthesis</keyword>
<feature type="binding site" evidence="5">
    <location>
        <position position="97"/>
    </location>
    <ligand>
        <name>Mn(2+)</name>
        <dbReference type="ChEBI" id="CHEBI:29035"/>
        <label>2</label>
    </ligand>
</feature>
<protein>
    <submittedName>
        <fullName evidence="7">Amidohydrolase</fullName>
    </submittedName>
</protein>
<feature type="binding site" evidence="5">
    <location>
        <position position="131"/>
    </location>
    <ligand>
        <name>Mn(2+)</name>
        <dbReference type="ChEBI" id="CHEBI:29035"/>
        <label>2</label>
    </ligand>
</feature>
<keyword evidence="5" id="KW-0479">Metal-binding</keyword>
<dbReference type="Proteomes" id="UP001152879">
    <property type="component" value="Unassembled WGS sequence"/>
</dbReference>
<dbReference type="InterPro" id="IPR002933">
    <property type="entry name" value="Peptidase_M20"/>
</dbReference>
<dbReference type="EMBL" id="JANFML010000015">
    <property type="protein sequence ID" value="MDG4512384.1"/>
    <property type="molecule type" value="Genomic_DNA"/>
</dbReference>
<feature type="binding site" evidence="5">
    <location>
        <position position="347"/>
    </location>
    <ligand>
        <name>Mn(2+)</name>
        <dbReference type="ChEBI" id="CHEBI:29035"/>
        <label>2</label>
    </ligand>
</feature>
<proteinExistence type="predicted"/>
<dbReference type="AlphaFoldDB" id="A0A9X4MKI6"/>
<sequence length="382" mass="42459">MEIQKELVQLFKWFHRNPELSYQEFETTEKIREILEKYGIDIINLPLETGLVASIQGSKGAGPTIALRADIDALPINEETELEWKSERKGVMHACGHDFHTTTLIGVAILLHQNRSIFSGTVKLVFQPAEESSIGALKIIETGVLDDVEVIHGIHVTGEYPIGTVSVREGEMTGAVDRFKIHLKGIGSHAAKPELSKDPIVAVGALIQSLQTIVSRNSDPFQSSLLSLTHVQAGSTWNVIPEHATVEGTIRTLKSSERNLFKQRFYDIVSHIAMAYSVDYSIDWIKGPPATQNHPKWVEVISEIAKQAGLNVEVPKQNLGGEDFAFYQEKIPGVYWQIGTGITYPNHHPKFQVSPEPLSKASEIYTQLALQTLKILRGKKDD</sequence>
<evidence type="ECO:0000313" key="8">
    <source>
        <dbReference type="Proteomes" id="UP001152879"/>
    </source>
</evidence>
<name>A0A9X4MKI6_STRSU</name>
<dbReference type="SUPFAM" id="SSF53187">
    <property type="entry name" value="Zn-dependent exopeptidases"/>
    <property type="match status" value="1"/>
</dbReference>
<reference evidence="7" key="1">
    <citation type="submission" date="2022-07" db="EMBL/GenBank/DDBJ databases">
        <title>Whole Genome Sequencing of Streptococcus suis.</title>
        <authorList>
            <person name="Dai X."/>
            <person name="Huang J."/>
            <person name="Wang L."/>
        </authorList>
    </citation>
    <scope>NUCLEOTIDE SEQUENCE</scope>
    <source>
        <strain evidence="7">SFB2</strain>
    </source>
</reference>
<dbReference type="InterPro" id="IPR017439">
    <property type="entry name" value="Amidohydrolase"/>
</dbReference>
<dbReference type="GO" id="GO:0019877">
    <property type="term" value="P:diaminopimelate biosynthetic process"/>
    <property type="evidence" value="ECO:0007669"/>
    <property type="project" value="UniProtKB-KW"/>
</dbReference>
<gene>
    <name evidence="7" type="ORF">NOL15_05920</name>
</gene>
<comment type="cofactor">
    <cofactor evidence="5">
        <name>Mn(2+)</name>
        <dbReference type="ChEBI" id="CHEBI:29035"/>
    </cofactor>
    <text evidence="5">The Mn(2+) ion enhances activity.</text>
</comment>
<dbReference type="InterPro" id="IPR011650">
    <property type="entry name" value="Peptidase_M20_dimer"/>
</dbReference>
<evidence type="ECO:0000256" key="3">
    <source>
        <dbReference type="ARBA" id="ARBA00022915"/>
    </source>
</evidence>
<dbReference type="SUPFAM" id="SSF55031">
    <property type="entry name" value="Bacterial exopeptidase dimerisation domain"/>
    <property type="match status" value="1"/>
</dbReference>
<evidence type="ECO:0000313" key="7">
    <source>
        <dbReference type="EMBL" id="MDG4512384.1"/>
    </source>
</evidence>
<keyword evidence="2" id="KW-0378">Hydrolase</keyword>
<dbReference type="Gene3D" id="3.40.630.10">
    <property type="entry name" value="Zn peptidases"/>
    <property type="match status" value="1"/>
</dbReference>
<dbReference type="GO" id="GO:0046872">
    <property type="term" value="F:metal ion binding"/>
    <property type="evidence" value="ECO:0007669"/>
    <property type="project" value="UniProtKB-KW"/>
</dbReference>
<dbReference type="PANTHER" id="PTHR11014">
    <property type="entry name" value="PEPTIDASE M20 FAMILY MEMBER"/>
    <property type="match status" value="1"/>
</dbReference>
<organism evidence="7 8">
    <name type="scientific">Streptococcus suis</name>
    <dbReference type="NCBI Taxonomy" id="1307"/>
    <lineage>
        <taxon>Bacteria</taxon>
        <taxon>Bacillati</taxon>
        <taxon>Bacillota</taxon>
        <taxon>Bacilli</taxon>
        <taxon>Lactobacillales</taxon>
        <taxon>Streptococcaceae</taxon>
        <taxon>Streptococcus</taxon>
    </lineage>
</organism>
<evidence type="ECO:0000256" key="5">
    <source>
        <dbReference type="PIRSR" id="PIRSR005962-1"/>
    </source>
</evidence>
<dbReference type="InterPro" id="IPR036264">
    <property type="entry name" value="Bact_exopeptidase_dim_dom"/>
</dbReference>
<feature type="binding site" evidence="5">
    <location>
        <position position="155"/>
    </location>
    <ligand>
        <name>Mn(2+)</name>
        <dbReference type="ChEBI" id="CHEBI:29035"/>
        <label>2</label>
    </ligand>
</feature>